<protein>
    <submittedName>
        <fullName evidence="1">Sulfotransferase putative</fullName>
    </submittedName>
</protein>
<dbReference type="Gene3D" id="3.40.50.300">
    <property type="entry name" value="P-loop containing nucleotide triphosphate hydrolases"/>
    <property type="match status" value="1"/>
</dbReference>
<sequence>MLTQNPYLYEFNTKNPYTKPLIPVDKFETIHTKIQQHAVAYLCSIEPSNSTLYQSLAEEFKEELNYESYKESEREFFAGCFDLESNMFKSMFTFCVVQMACYLRFLKERKMYKKELDQIEIKNPMYIISMPRSGSTFTHFCLVSDPHASSIQMYEHFCPGSKTMSEEGRLKIATAVVNSINNSNDQFKSIHALNPHNPEEEYFFQTVQNECFVHIGGLPRLEQYRCNAFTRNFDYVYEGIIDEMKMHLMEFPLKDKDFICMKCATHFITPIPFFKIMAKDEYNPRIVWIHRDPVKQLYSAITAYLNAMGRLKDDLGINDYEFINNNVIYLHQLYLKNALTVRESWIKENPERKKFICDISFKEMIQNPIETTKKIYEYFGIEYSKEFDEALKDTLENGQPQKEFGRKEAETSKITFNPEEIRKSYDWYFNSEYGKYL</sequence>
<dbReference type="AlphaFoldDB" id="A0A5K1UAC3"/>
<dbReference type="VEuPathDB" id="AmoebaDB:EHI8A_013470"/>
<proteinExistence type="predicted"/>
<accession>A0A5K1UAC3</accession>
<dbReference type="VEuPathDB" id="AmoebaDB:EHI7A_017230"/>
<dbReference type="InterPro" id="IPR052736">
    <property type="entry name" value="Stf3_sulfotransferase"/>
</dbReference>
<dbReference type="GO" id="GO:0016740">
    <property type="term" value="F:transferase activity"/>
    <property type="evidence" value="ECO:0007669"/>
    <property type="project" value="UniProtKB-KW"/>
</dbReference>
<dbReference type="PANTHER" id="PTHR36451:SF1">
    <property type="entry name" value="OMEGA-HYDROXY-BETA-DIHYDROMENAQUINONE-9 SULFOTRANSFERASE STF3"/>
    <property type="match status" value="1"/>
</dbReference>
<organism evidence="1 2">
    <name type="scientific">Entamoeba histolytica</name>
    <dbReference type="NCBI Taxonomy" id="5759"/>
    <lineage>
        <taxon>Eukaryota</taxon>
        <taxon>Amoebozoa</taxon>
        <taxon>Evosea</taxon>
        <taxon>Archamoebae</taxon>
        <taxon>Mastigamoebida</taxon>
        <taxon>Entamoebidae</taxon>
        <taxon>Entamoeba</taxon>
    </lineage>
</organism>
<dbReference type="Pfam" id="PF13469">
    <property type="entry name" value="Sulfotransfer_3"/>
    <property type="match status" value="1"/>
</dbReference>
<dbReference type="InterPro" id="IPR027417">
    <property type="entry name" value="P-loop_NTPase"/>
</dbReference>
<dbReference type="EMBL" id="BDEQ01000001">
    <property type="protein sequence ID" value="GAT92640.1"/>
    <property type="molecule type" value="Genomic_DNA"/>
</dbReference>
<dbReference type="PANTHER" id="PTHR36451">
    <property type="entry name" value="PAPS-DEPENDENT SULFOTRANSFERASE STF3"/>
    <property type="match status" value="1"/>
</dbReference>
<dbReference type="VEuPathDB" id="AmoebaDB:EHI_197340"/>
<name>A0A5K1UAC3_ENTHI</name>
<reference evidence="1 2" key="1">
    <citation type="submission" date="2016-05" db="EMBL/GenBank/DDBJ databases">
        <title>First whole genome sequencing of Entamoeba histolytica HM1:IMSS-clone-6.</title>
        <authorList>
            <person name="Mukherjee Avik.K."/>
            <person name="Izumyama S."/>
            <person name="Nakada-Tsukui K."/>
            <person name="Nozaki T."/>
        </authorList>
    </citation>
    <scope>NUCLEOTIDE SEQUENCE [LARGE SCALE GENOMIC DNA]</scope>
    <source>
        <strain evidence="1 2">HM1:IMSS clone 6</strain>
    </source>
</reference>
<keyword evidence="1" id="KW-0808">Transferase</keyword>
<gene>
    <name evidence="1" type="ORF">CL6EHI_197340</name>
</gene>
<evidence type="ECO:0000313" key="2">
    <source>
        <dbReference type="Proteomes" id="UP000078387"/>
    </source>
</evidence>
<dbReference type="SUPFAM" id="SSF52540">
    <property type="entry name" value="P-loop containing nucleoside triphosphate hydrolases"/>
    <property type="match status" value="1"/>
</dbReference>
<dbReference type="Proteomes" id="UP000078387">
    <property type="component" value="Unassembled WGS sequence"/>
</dbReference>
<dbReference type="VEuPathDB" id="AmoebaDB:EHI5A_005530"/>
<dbReference type="VEuPathDB" id="AmoebaDB:KM1_041400"/>
<comment type="caution">
    <text evidence="1">The sequence shown here is derived from an EMBL/GenBank/DDBJ whole genome shotgun (WGS) entry which is preliminary data.</text>
</comment>
<dbReference type="OMA" id="LKLLQWG"/>
<evidence type="ECO:0000313" key="1">
    <source>
        <dbReference type="EMBL" id="GAT92640.1"/>
    </source>
</evidence>